<feature type="transmembrane region" description="Helical" evidence="1">
    <location>
        <begin position="143"/>
        <end position="162"/>
    </location>
</feature>
<keyword evidence="1" id="KW-1133">Transmembrane helix</keyword>
<evidence type="ECO:0000256" key="1">
    <source>
        <dbReference type="SAM" id="Phobius"/>
    </source>
</evidence>
<dbReference type="AlphaFoldDB" id="A0A7S1W8J0"/>
<accession>A0A7S1W8J0</accession>
<evidence type="ECO:0000313" key="2">
    <source>
        <dbReference type="EMBL" id="CAD9154079.1"/>
    </source>
</evidence>
<proteinExistence type="predicted"/>
<organism evidence="2">
    <name type="scientific">Alexandrium catenella</name>
    <name type="common">Red tide dinoflagellate</name>
    <name type="synonym">Gonyaulax catenella</name>
    <dbReference type="NCBI Taxonomy" id="2925"/>
    <lineage>
        <taxon>Eukaryota</taxon>
        <taxon>Sar</taxon>
        <taxon>Alveolata</taxon>
        <taxon>Dinophyceae</taxon>
        <taxon>Gonyaulacales</taxon>
        <taxon>Pyrocystaceae</taxon>
        <taxon>Alexandrium</taxon>
    </lineage>
</organism>
<dbReference type="EMBL" id="HBGE01055175">
    <property type="protein sequence ID" value="CAD9154079.1"/>
    <property type="molecule type" value="Transcribed_RNA"/>
</dbReference>
<gene>
    <name evidence="2" type="ORF">ACAT0790_LOCUS33243</name>
</gene>
<sequence length="225" mass="23553">MLSGASDASPCGAPRRRPLLLLACTGCVLLSSRQSPGAPPAGSSFAALRGSAPRTLPSVLRRAGSADDDFDFGDMPQTKAEGKAAGAKDAMFTAKPVVEEEVGAKTLPPVAKVASKAQLQKDMEEGESYEDIDYNEPEDQSSVFAFASVAALIFLVVGYLAYTAYDQGSANSGGAPAKRQVVKAVYDTYFDEDDQKKSLIQESKLLADSTVQSSAEQNVEAATAS</sequence>
<name>A0A7S1W8J0_ALECA</name>
<keyword evidence="1" id="KW-0472">Membrane</keyword>
<keyword evidence="1" id="KW-0812">Transmembrane</keyword>
<protein>
    <submittedName>
        <fullName evidence="2">Uncharacterized protein</fullName>
    </submittedName>
</protein>
<reference evidence="2" key="1">
    <citation type="submission" date="2021-01" db="EMBL/GenBank/DDBJ databases">
        <authorList>
            <person name="Corre E."/>
            <person name="Pelletier E."/>
            <person name="Niang G."/>
            <person name="Scheremetjew M."/>
            <person name="Finn R."/>
            <person name="Kale V."/>
            <person name="Holt S."/>
            <person name="Cochrane G."/>
            <person name="Meng A."/>
            <person name="Brown T."/>
            <person name="Cohen L."/>
        </authorList>
    </citation>
    <scope>NUCLEOTIDE SEQUENCE</scope>
    <source>
        <strain evidence="2">OF101</strain>
    </source>
</reference>